<evidence type="ECO:0000313" key="2">
    <source>
        <dbReference type="Proteomes" id="UP000265719"/>
    </source>
</evidence>
<protein>
    <submittedName>
        <fullName evidence="1">DUF397 domain-containing protein</fullName>
    </submittedName>
</protein>
<dbReference type="Pfam" id="PF04149">
    <property type="entry name" value="DUF397"/>
    <property type="match status" value="1"/>
</dbReference>
<gene>
    <name evidence="1" type="ORF">NI17_010005</name>
</gene>
<proteinExistence type="predicted"/>
<dbReference type="InterPro" id="IPR007278">
    <property type="entry name" value="DUF397"/>
</dbReference>
<reference evidence="1" key="1">
    <citation type="submission" date="2020-10" db="EMBL/GenBank/DDBJ databases">
        <title>De novo genome project of the cellulose decomposer Thermobifida halotolerans type strain.</title>
        <authorList>
            <person name="Nagy I."/>
            <person name="Horvath B."/>
            <person name="Kukolya J."/>
            <person name="Nagy I."/>
            <person name="Orsini M."/>
        </authorList>
    </citation>
    <scope>NUCLEOTIDE SEQUENCE</scope>
    <source>
        <strain evidence="1">DSM 44931</strain>
    </source>
</reference>
<dbReference type="AlphaFoldDB" id="A0A399FXT2"/>
<keyword evidence="2" id="KW-1185">Reference proteome</keyword>
<dbReference type="EMBL" id="CP063196">
    <property type="protein sequence ID" value="UOE21410.1"/>
    <property type="molecule type" value="Genomic_DNA"/>
</dbReference>
<name>A0A399FXT2_9ACTN</name>
<sequence>MSGKLLWRKSSFSSGSGNRVEFAERGSAGVLVRGTRHRESGPLDFTASAWSEFLAEIKAGRL</sequence>
<dbReference type="RefSeq" id="WP_068693736.1">
    <property type="nucleotide sequence ID" value="NZ_CP063196.1"/>
</dbReference>
<dbReference type="OrthoDB" id="3482502at2"/>
<dbReference type="Proteomes" id="UP000265719">
    <property type="component" value="Chromosome"/>
</dbReference>
<accession>A0A399FXT2</accession>
<evidence type="ECO:0000313" key="1">
    <source>
        <dbReference type="EMBL" id="UOE21410.1"/>
    </source>
</evidence>
<organism evidence="1 2">
    <name type="scientific">Thermobifida halotolerans</name>
    <dbReference type="NCBI Taxonomy" id="483545"/>
    <lineage>
        <taxon>Bacteria</taxon>
        <taxon>Bacillati</taxon>
        <taxon>Actinomycetota</taxon>
        <taxon>Actinomycetes</taxon>
        <taxon>Streptosporangiales</taxon>
        <taxon>Nocardiopsidaceae</taxon>
        <taxon>Thermobifida</taxon>
    </lineage>
</organism>
<dbReference type="KEGG" id="thao:NI17_010005"/>